<name>A0A2H5F2K2_9RHOB</name>
<keyword evidence="8" id="KW-0175">Coiled coil</keyword>
<dbReference type="EMBL" id="CP025430">
    <property type="protein sequence ID" value="AUH65779.1"/>
    <property type="molecule type" value="Genomic_DNA"/>
</dbReference>
<dbReference type="SUPFAM" id="SSF55781">
    <property type="entry name" value="GAF domain-like"/>
    <property type="match status" value="1"/>
</dbReference>
<dbReference type="InterPro" id="IPR011102">
    <property type="entry name" value="Sig_transdc_His_kinase_HWE"/>
</dbReference>
<reference evidence="11 12" key="1">
    <citation type="journal article" date="2013" name="Antonie Van Leeuwenhoek">
        <title>Paracoccus zhejiangensis sp. nov., isolated from activated sludge in wastewater-treatment system.</title>
        <authorList>
            <person name="Wu Z.G."/>
            <person name="Zhang D.F."/>
            <person name="Liu Y.L."/>
            <person name="Wang F."/>
            <person name="Jiang X."/>
            <person name="Li C."/>
            <person name="Li S.P."/>
            <person name="Hong Q."/>
            <person name="Li W.J."/>
        </authorList>
    </citation>
    <scope>NUCLEOTIDE SEQUENCE [LARGE SCALE GENOMIC DNA]</scope>
    <source>
        <strain evidence="11 12">J6</strain>
    </source>
</reference>
<dbReference type="GO" id="GO:0005524">
    <property type="term" value="F:ATP binding"/>
    <property type="evidence" value="ECO:0007669"/>
    <property type="project" value="UniProtKB-KW"/>
</dbReference>
<evidence type="ECO:0000313" key="12">
    <source>
        <dbReference type="Proteomes" id="UP000234530"/>
    </source>
</evidence>
<dbReference type="EC" id="2.7.13.3" evidence="2"/>
<feature type="domain" description="GAF" evidence="9">
    <location>
        <begin position="35"/>
        <end position="181"/>
    </location>
</feature>
<keyword evidence="3" id="KW-0597">Phosphoprotein</keyword>
<evidence type="ECO:0000256" key="2">
    <source>
        <dbReference type="ARBA" id="ARBA00012438"/>
    </source>
</evidence>
<dbReference type="InterPro" id="IPR036890">
    <property type="entry name" value="HATPase_C_sf"/>
</dbReference>
<dbReference type="PANTHER" id="PTHR41523">
    <property type="entry name" value="TWO-COMPONENT SYSTEM SENSOR PROTEIN"/>
    <property type="match status" value="1"/>
</dbReference>
<evidence type="ECO:0000313" key="11">
    <source>
        <dbReference type="EMBL" id="AUH65779.1"/>
    </source>
</evidence>
<dbReference type="AlphaFoldDB" id="A0A2H5F2K2"/>
<evidence type="ECO:0000256" key="7">
    <source>
        <dbReference type="ARBA" id="ARBA00022840"/>
    </source>
</evidence>
<dbReference type="SUPFAM" id="SSF55874">
    <property type="entry name" value="ATPase domain of HSP90 chaperone/DNA topoisomerase II/histidine kinase"/>
    <property type="match status" value="1"/>
</dbReference>
<dbReference type="PANTHER" id="PTHR41523:SF8">
    <property type="entry name" value="ETHYLENE RESPONSE SENSOR PROTEIN"/>
    <property type="match status" value="1"/>
</dbReference>
<feature type="domain" description="Signal transduction histidine kinase HWE region" evidence="10">
    <location>
        <begin position="186"/>
        <end position="275"/>
    </location>
</feature>
<dbReference type="Gene3D" id="3.30.450.40">
    <property type="match status" value="1"/>
</dbReference>
<proteinExistence type="predicted"/>
<keyword evidence="4" id="KW-0808">Transferase</keyword>
<dbReference type="GO" id="GO:0004673">
    <property type="term" value="F:protein histidine kinase activity"/>
    <property type="evidence" value="ECO:0007669"/>
    <property type="project" value="UniProtKB-EC"/>
</dbReference>
<evidence type="ECO:0000259" key="9">
    <source>
        <dbReference type="SMART" id="SM00065"/>
    </source>
</evidence>
<protein>
    <recommendedName>
        <fullName evidence="2">histidine kinase</fullName>
        <ecNumber evidence="2">2.7.13.3</ecNumber>
    </recommendedName>
</protein>
<keyword evidence="12" id="KW-1185">Reference proteome</keyword>
<dbReference type="Pfam" id="PF01590">
    <property type="entry name" value="GAF"/>
    <property type="match status" value="1"/>
</dbReference>
<sequence length="385" mass="40812">MIHPFPDTETDAHRRDLASPDRLAAVTATGLIDSLPEEAFDRVVRLATKVTGVPVGLFTLVDDRHQAFKAREGLVGENAAVTETPLSSSFCQYVVTSDQPLAVSDARTHPLLSQNGAVAGLGVIAYLGVPIHAPGGQVIGSLCAINDVPQDWTEDQAAALRDLAAVVETELALRHSMAERAMILTELNHRVKNLFAMVGGMVRLARREHQDVEALAADLEARVNALARAHQLIVPTSALDPGADAGVPLDELLASLLAPYDQESDAHRIEAIGPDVPLGPKATTHLALALHELATNSVKYGALCLPGGQLRLGWVLGADHLQLDWVEQGVAPAQPGTEGPANGSGFGSQLLEMTIEGQLQGQFETSRSEAGLSHRISIPLPQLAR</sequence>
<dbReference type="OrthoDB" id="9816309at2"/>
<evidence type="ECO:0000256" key="5">
    <source>
        <dbReference type="ARBA" id="ARBA00022741"/>
    </source>
</evidence>
<evidence type="ECO:0000256" key="6">
    <source>
        <dbReference type="ARBA" id="ARBA00022777"/>
    </source>
</evidence>
<dbReference type="Pfam" id="PF07536">
    <property type="entry name" value="HWE_HK"/>
    <property type="match status" value="1"/>
</dbReference>
<keyword evidence="5" id="KW-0547">Nucleotide-binding</keyword>
<dbReference type="InterPro" id="IPR003018">
    <property type="entry name" value="GAF"/>
</dbReference>
<dbReference type="SMART" id="SM00911">
    <property type="entry name" value="HWE_HK"/>
    <property type="match status" value="1"/>
</dbReference>
<evidence type="ECO:0000256" key="3">
    <source>
        <dbReference type="ARBA" id="ARBA00022553"/>
    </source>
</evidence>
<dbReference type="KEGG" id="pzh:CX676_17780"/>
<accession>A0A2H5F2K2</accession>
<evidence type="ECO:0000256" key="1">
    <source>
        <dbReference type="ARBA" id="ARBA00000085"/>
    </source>
</evidence>
<keyword evidence="6 11" id="KW-0418">Kinase</keyword>
<dbReference type="Gene3D" id="3.30.565.10">
    <property type="entry name" value="Histidine kinase-like ATPase, C-terminal domain"/>
    <property type="match status" value="1"/>
</dbReference>
<comment type="catalytic activity">
    <reaction evidence="1">
        <text>ATP + protein L-histidine = ADP + protein N-phospho-L-histidine.</text>
        <dbReference type="EC" id="2.7.13.3"/>
    </reaction>
</comment>
<gene>
    <name evidence="11" type="ORF">CX676_17780</name>
</gene>
<evidence type="ECO:0000259" key="10">
    <source>
        <dbReference type="SMART" id="SM00911"/>
    </source>
</evidence>
<organism evidence="11 12">
    <name type="scientific">Paracoccus zhejiangensis</name>
    <dbReference type="NCBI Taxonomy" id="1077935"/>
    <lineage>
        <taxon>Bacteria</taxon>
        <taxon>Pseudomonadati</taxon>
        <taxon>Pseudomonadota</taxon>
        <taxon>Alphaproteobacteria</taxon>
        <taxon>Rhodobacterales</taxon>
        <taxon>Paracoccaceae</taxon>
        <taxon>Paracoccus</taxon>
    </lineage>
</organism>
<dbReference type="SMART" id="SM00065">
    <property type="entry name" value="GAF"/>
    <property type="match status" value="1"/>
</dbReference>
<evidence type="ECO:0000256" key="8">
    <source>
        <dbReference type="SAM" id="Coils"/>
    </source>
</evidence>
<dbReference type="InterPro" id="IPR029016">
    <property type="entry name" value="GAF-like_dom_sf"/>
</dbReference>
<evidence type="ECO:0000256" key="4">
    <source>
        <dbReference type="ARBA" id="ARBA00022679"/>
    </source>
</evidence>
<dbReference type="RefSeq" id="WP_101753752.1">
    <property type="nucleotide sequence ID" value="NZ_CP025430.1"/>
</dbReference>
<feature type="coiled-coil region" evidence="8">
    <location>
        <begin position="202"/>
        <end position="229"/>
    </location>
</feature>
<keyword evidence="7" id="KW-0067">ATP-binding</keyword>
<dbReference type="Proteomes" id="UP000234530">
    <property type="component" value="Chromosome"/>
</dbReference>